<dbReference type="GO" id="GO:0000155">
    <property type="term" value="F:phosphorelay sensor kinase activity"/>
    <property type="evidence" value="ECO:0007669"/>
    <property type="project" value="InterPro"/>
</dbReference>
<dbReference type="InterPro" id="IPR050640">
    <property type="entry name" value="Bact_2-comp_sensor_kinase"/>
</dbReference>
<dbReference type="Pfam" id="PF06580">
    <property type="entry name" value="His_kinase"/>
    <property type="match status" value="1"/>
</dbReference>
<dbReference type="InterPro" id="IPR010559">
    <property type="entry name" value="Sig_transdc_His_kin_internal"/>
</dbReference>
<gene>
    <name evidence="3" type="ORF">SAMN05421788_10961</name>
</gene>
<protein>
    <submittedName>
        <fullName evidence="3">Histidine kinase</fullName>
    </submittedName>
</protein>
<feature type="transmembrane region" description="Helical" evidence="1">
    <location>
        <begin position="109"/>
        <end position="130"/>
    </location>
</feature>
<dbReference type="Proteomes" id="UP000186917">
    <property type="component" value="Unassembled WGS sequence"/>
</dbReference>
<feature type="transmembrane region" description="Helical" evidence="1">
    <location>
        <begin position="45"/>
        <end position="66"/>
    </location>
</feature>
<keyword evidence="1" id="KW-1133">Transmembrane helix</keyword>
<reference evidence="4" key="1">
    <citation type="submission" date="2017-01" db="EMBL/GenBank/DDBJ databases">
        <authorList>
            <person name="Varghese N."/>
            <person name="Submissions S."/>
        </authorList>
    </citation>
    <scope>NUCLEOTIDE SEQUENCE [LARGE SCALE GENOMIC DNA]</scope>
    <source>
        <strain evidence="4">DSM 21054</strain>
    </source>
</reference>
<feature type="domain" description="Signal transduction histidine kinase internal region" evidence="2">
    <location>
        <begin position="152"/>
        <end position="228"/>
    </location>
</feature>
<evidence type="ECO:0000259" key="2">
    <source>
        <dbReference type="Pfam" id="PF06580"/>
    </source>
</evidence>
<accession>A0A173MJL8</accession>
<dbReference type="KEGG" id="fln:FLA_3614"/>
<evidence type="ECO:0000256" key="1">
    <source>
        <dbReference type="SAM" id="Phobius"/>
    </source>
</evidence>
<keyword evidence="3" id="KW-0418">Kinase</keyword>
<proteinExistence type="predicted"/>
<dbReference type="PANTHER" id="PTHR34220">
    <property type="entry name" value="SENSOR HISTIDINE KINASE YPDA"/>
    <property type="match status" value="1"/>
</dbReference>
<keyword evidence="1" id="KW-0472">Membrane</keyword>
<evidence type="ECO:0000313" key="3">
    <source>
        <dbReference type="EMBL" id="SIT29863.1"/>
    </source>
</evidence>
<dbReference type="PANTHER" id="PTHR34220:SF7">
    <property type="entry name" value="SENSOR HISTIDINE KINASE YPDA"/>
    <property type="match status" value="1"/>
</dbReference>
<dbReference type="GO" id="GO:0016020">
    <property type="term" value="C:membrane"/>
    <property type="evidence" value="ECO:0007669"/>
    <property type="project" value="InterPro"/>
</dbReference>
<keyword evidence="4" id="KW-1185">Reference proteome</keyword>
<name>A0A173MJL8_9BACT</name>
<dbReference type="InterPro" id="IPR036890">
    <property type="entry name" value="HATPase_C_sf"/>
</dbReference>
<dbReference type="OrthoDB" id="9792992at2"/>
<dbReference type="EMBL" id="FTOR01000009">
    <property type="protein sequence ID" value="SIT29863.1"/>
    <property type="molecule type" value="Genomic_DNA"/>
</dbReference>
<dbReference type="RefSeq" id="WP_076381391.1">
    <property type="nucleotide sequence ID" value="NZ_AP017422.1"/>
</dbReference>
<dbReference type="Gene3D" id="3.30.565.10">
    <property type="entry name" value="Histidine kinase-like ATPase, C-terminal domain"/>
    <property type="match status" value="1"/>
</dbReference>
<feature type="transmembrane region" description="Helical" evidence="1">
    <location>
        <begin position="78"/>
        <end position="97"/>
    </location>
</feature>
<evidence type="ECO:0000313" key="4">
    <source>
        <dbReference type="Proteomes" id="UP000186917"/>
    </source>
</evidence>
<organism evidence="3 4">
    <name type="scientific">Filimonas lacunae</name>
    <dbReference type="NCBI Taxonomy" id="477680"/>
    <lineage>
        <taxon>Bacteria</taxon>
        <taxon>Pseudomonadati</taxon>
        <taxon>Bacteroidota</taxon>
        <taxon>Chitinophagia</taxon>
        <taxon>Chitinophagales</taxon>
        <taxon>Chitinophagaceae</taxon>
        <taxon>Filimonas</taxon>
    </lineage>
</organism>
<keyword evidence="3" id="KW-0808">Transferase</keyword>
<sequence>MKKKLLLLLFRVIIIYYLIHIAYDLPNIANGRFYFKWIPLHASEALLRVMDLACSSLFALLPFWILHRLYPARRIVRIVLLITVSVAVLFFMHYGVARLQYGATLRLRYYFLNTLFYIGVYLFYGILFYFTGYAHDKEMEQKDLLLQNRQSELSFLRSQVNPHFLFNSLNNIYSLVYENSPKALPAIAGLSQLMRYMLYDGNDRVPLQKELDYIKQYIELQGIRFEHAITTRVHVSGETGQVHIPALLLIAFVENAFKHGDFAEGSEGLVITVYSSLQKTQFYCRNQKGHGPKDAGGGIGLVNVKRRLELLYPGKHLLEIEDIPDSFTIHLELTHG</sequence>
<dbReference type="AlphaFoldDB" id="A0A173MJL8"/>
<feature type="transmembrane region" description="Helical" evidence="1">
    <location>
        <begin position="5"/>
        <end position="25"/>
    </location>
</feature>
<dbReference type="STRING" id="477680.SAMN05421788_10961"/>
<keyword evidence="1" id="KW-0812">Transmembrane</keyword>